<dbReference type="AlphaFoldDB" id="A0A344TRD9"/>
<dbReference type="OrthoDB" id="634553at2"/>
<feature type="transmembrane region" description="Helical" evidence="1">
    <location>
        <begin position="5"/>
        <end position="22"/>
    </location>
</feature>
<keyword evidence="1" id="KW-0812">Transmembrane</keyword>
<sequence>MKTIALILLYLSLPLFIFWWGWFEWWVALPPTLALGYFLFTFYKSSEISFRLTFESKEITPLFACLLLALFWTYSAGVGGFRPQHFDYYKHNLIFNNLVRYDWPVRYVDGSYLCYYHAYYLPPALLARWVGGMSYVHYFIFGWTWLGLGLLFMLLYRLNGWKLVFLFLFFNSPEAILLIYDAFKSSNFLHFLNDFWHNDHTIELIKSPGGLLFHSHVDTFVATPQHALPAWLSTAVLLTFWKKQSKAPLTFLPFALVVFLLYWSPLAAVGFLGLVFYFTLVKKTLFLSSFSNIFRLSFFVALLSYPALIFYAGHIPLNEVNGWWWSFLNTPKDTVFLVVFIVLEIGVWATMIGMGCKNQTISKRDFGLLLCSLLILLGLTLYRYGHFNDLARRASLPALMVICWGISTLAFKKPWMIVTLVLCAVLPLKQHLRWFSSQPYSGIADKKIKDFTPYSIHYLSKYHPDSFDVTAQYLGKVDASYLRYFAPNVPPKPKVVTRAFYYWKSTFQLTDYEKKALRRYDIQRLYVKFFDVDWDVSTRQAVPKAAIRFIDNPPLEVIPTVFITNRTLEKLSWGGVDELSKKIAEKIQNLTPLPFLKQGESKQPISSRDEIQIDCDWSLATRAKYFRLLTQLKKNLPAGTRLSATIRLHQIKFYRTTGVPPVERGMLMYYNMDDWKNPKTENSILDLKVAGRYADYVSAYPLPLDLVLPVFGWAVVYRNGRFLRFANHLTHRQLQNSSFFKKSTLPNAYTVLQNGTIFGIPVRRGDLFRVEESTLENLKISTQTLAQEIQNRKVTFALYHLDSLNLTYYAVPTTRVFLPQGKGVQDPIQQLFQTFR</sequence>
<dbReference type="Proteomes" id="UP000251993">
    <property type="component" value="Chromosome"/>
</dbReference>
<keyword evidence="1" id="KW-1133">Transmembrane helix</keyword>
<feature type="transmembrane region" description="Helical" evidence="1">
    <location>
        <begin position="251"/>
        <end position="281"/>
    </location>
</feature>
<dbReference type="EMBL" id="CP030850">
    <property type="protein sequence ID" value="AXE21210.1"/>
    <property type="molecule type" value="Genomic_DNA"/>
</dbReference>
<feature type="transmembrane region" description="Helical" evidence="1">
    <location>
        <begin position="366"/>
        <end position="384"/>
    </location>
</feature>
<feature type="transmembrane region" description="Helical" evidence="1">
    <location>
        <begin position="135"/>
        <end position="156"/>
    </location>
</feature>
<proteinExistence type="predicted"/>
<reference evidence="2 3" key="1">
    <citation type="submission" date="2018-07" db="EMBL/GenBank/DDBJ databases">
        <title>Genome sequencing of Runella.</title>
        <authorList>
            <person name="Baek M.-G."/>
            <person name="Yi H."/>
        </authorList>
    </citation>
    <scope>NUCLEOTIDE SEQUENCE [LARGE SCALE GENOMIC DNA]</scope>
    <source>
        <strain evidence="2 3">HYN0085</strain>
    </source>
</reference>
<dbReference type="KEGG" id="run:DR864_27455"/>
<evidence type="ECO:0000313" key="3">
    <source>
        <dbReference type="Proteomes" id="UP000251993"/>
    </source>
</evidence>
<feature type="transmembrane region" description="Helical" evidence="1">
    <location>
        <begin position="58"/>
        <end position="77"/>
    </location>
</feature>
<feature type="transmembrane region" description="Helical" evidence="1">
    <location>
        <begin position="28"/>
        <end position="46"/>
    </location>
</feature>
<protein>
    <submittedName>
        <fullName evidence="2">Uncharacterized protein</fullName>
    </submittedName>
</protein>
<keyword evidence="1" id="KW-0472">Membrane</keyword>
<dbReference type="RefSeq" id="WP_114069971.1">
    <property type="nucleotide sequence ID" value="NZ_CP030850.1"/>
</dbReference>
<feature type="transmembrane region" description="Helical" evidence="1">
    <location>
        <begin position="163"/>
        <end position="183"/>
    </location>
</feature>
<evidence type="ECO:0000256" key="1">
    <source>
        <dbReference type="SAM" id="Phobius"/>
    </source>
</evidence>
<evidence type="ECO:0000313" key="2">
    <source>
        <dbReference type="EMBL" id="AXE21210.1"/>
    </source>
</evidence>
<keyword evidence="3" id="KW-1185">Reference proteome</keyword>
<feature type="transmembrane region" description="Helical" evidence="1">
    <location>
        <begin position="334"/>
        <end position="354"/>
    </location>
</feature>
<organism evidence="2 3">
    <name type="scientific">Runella rosea</name>
    <dbReference type="NCBI Taxonomy" id="2259595"/>
    <lineage>
        <taxon>Bacteria</taxon>
        <taxon>Pseudomonadati</taxon>
        <taxon>Bacteroidota</taxon>
        <taxon>Cytophagia</taxon>
        <taxon>Cytophagales</taxon>
        <taxon>Spirosomataceae</taxon>
        <taxon>Runella</taxon>
    </lineage>
</organism>
<gene>
    <name evidence="2" type="ORF">DR864_27455</name>
</gene>
<name>A0A344TRD9_9BACT</name>
<accession>A0A344TRD9</accession>
<feature type="transmembrane region" description="Helical" evidence="1">
    <location>
        <begin position="293"/>
        <end position="314"/>
    </location>
</feature>